<dbReference type="RefSeq" id="WP_180280577.1">
    <property type="nucleotide sequence ID" value="NZ_JABFDB010000001.1"/>
</dbReference>
<dbReference type="PIRSF" id="PIRSF029172">
    <property type="entry name" value="UCP029172_ABC_sbc_YnjB"/>
    <property type="match status" value="1"/>
</dbReference>
<evidence type="ECO:0000313" key="2">
    <source>
        <dbReference type="EMBL" id="NYZ18874.1"/>
    </source>
</evidence>
<keyword evidence="3" id="KW-1185">Reference proteome</keyword>
<evidence type="ECO:0000256" key="1">
    <source>
        <dbReference type="SAM" id="SignalP"/>
    </source>
</evidence>
<dbReference type="InterPro" id="IPR027020">
    <property type="entry name" value="YnjB"/>
</dbReference>
<sequence>MRRFFMGILTALVLMAGNAAAEGWNDTLAAARGQTVYFNAWGGSTKANAYIQWAAGQVKARHGIELRHVKVTDIAETVSRILAEKTAGRSEGGSVDLLWINGENFAAMKAHGLLYGPFTDRLPGFALVDTVNKPTIVDFTVPVEGMEAPWGMARFVFLHDTAVLPDPPRNIDALLAWAKANPGRFTYPQPPHFLGSTFLKQALHALAADKAALMAPATEGTFAIVTAPLWPWLDALHAVSWRGGRAFPSSGPEQRRLLADGEVDLSMAFSTLEAASAIEEGQLPKTARVYALDGGTIGNANFLAIPYNARARAAALVVIDFLLSPEAQARKQDARHWGSDTVLDLDRLSPDQRALFDAVPKHPAAPAAGSLGPALPEPHPSWMERIEAEWQRRYSRG</sequence>
<gene>
    <name evidence="2" type="ORF">HND93_04055</name>
</gene>
<dbReference type="PANTHER" id="PTHR42779">
    <property type="entry name" value="PROTEIN YNJB"/>
    <property type="match status" value="1"/>
</dbReference>
<organism evidence="2 3">
    <name type="scientific">Azospirillum oleiclasticum</name>
    <dbReference type="NCBI Taxonomy" id="2735135"/>
    <lineage>
        <taxon>Bacteria</taxon>
        <taxon>Pseudomonadati</taxon>
        <taxon>Pseudomonadota</taxon>
        <taxon>Alphaproteobacteria</taxon>
        <taxon>Rhodospirillales</taxon>
        <taxon>Azospirillaceae</taxon>
        <taxon>Azospirillum</taxon>
    </lineage>
</organism>
<dbReference type="InterPro" id="IPR006059">
    <property type="entry name" value="SBP"/>
</dbReference>
<keyword evidence="1" id="KW-0732">Signal</keyword>
<comment type="caution">
    <text evidence="2">The sequence shown here is derived from an EMBL/GenBank/DDBJ whole genome shotgun (WGS) entry which is preliminary data.</text>
</comment>
<accession>A0ABX2T7G8</accession>
<dbReference type="EMBL" id="JABFDB010000001">
    <property type="protein sequence ID" value="NYZ18874.1"/>
    <property type="molecule type" value="Genomic_DNA"/>
</dbReference>
<protein>
    <submittedName>
        <fullName evidence="2">ABC transporter substrate-binding protein</fullName>
    </submittedName>
</protein>
<dbReference type="Proteomes" id="UP000584642">
    <property type="component" value="Unassembled WGS sequence"/>
</dbReference>
<reference evidence="2 3" key="1">
    <citation type="submission" date="2020-05" db="EMBL/GenBank/DDBJ databases">
        <title>Azospirillum oleiclasticum sp. nov, a nitrogen-fixing and heavy crude oil-emulsifying bacterium isolated from the crude oil of Yumen Oilfield.</title>
        <authorList>
            <person name="Wu D."/>
            <person name="Cai M."/>
            <person name="Zhang X."/>
        </authorList>
    </citation>
    <scope>NUCLEOTIDE SEQUENCE [LARGE SCALE GENOMIC DNA]</scope>
    <source>
        <strain evidence="2 3">ROY-1-1-2</strain>
    </source>
</reference>
<dbReference type="Pfam" id="PF13416">
    <property type="entry name" value="SBP_bac_8"/>
    <property type="match status" value="1"/>
</dbReference>
<dbReference type="SUPFAM" id="SSF53850">
    <property type="entry name" value="Periplasmic binding protein-like II"/>
    <property type="match status" value="1"/>
</dbReference>
<dbReference type="Gene3D" id="3.40.190.10">
    <property type="entry name" value="Periplasmic binding protein-like II"/>
    <property type="match status" value="2"/>
</dbReference>
<evidence type="ECO:0000313" key="3">
    <source>
        <dbReference type="Proteomes" id="UP000584642"/>
    </source>
</evidence>
<dbReference type="PANTHER" id="PTHR42779:SF1">
    <property type="entry name" value="PROTEIN YNJB"/>
    <property type="match status" value="1"/>
</dbReference>
<proteinExistence type="predicted"/>
<feature type="chain" id="PRO_5045814840" evidence="1">
    <location>
        <begin position="22"/>
        <end position="397"/>
    </location>
</feature>
<name>A0ABX2T7G8_9PROT</name>
<dbReference type="NCBIfam" id="NF008633">
    <property type="entry name" value="PRK11622.1"/>
    <property type="match status" value="1"/>
</dbReference>
<feature type="signal peptide" evidence="1">
    <location>
        <begin position="1"/>
        <end position="21"/>
    </location>
</feature>